<dbReference type="PANTHER" id="PTHR19850">
    <property type="entry name" value="GUANINE NUCLEOTIDE-BINDING PROTEIN BETA G PROTEIN BETA"/>
    <property type="match status" value="1"/>
</dbReference>
<reference evidence="2" key="1">
    <citation type="submission" date="2021-01" db="EMBL/GenBank/DDBJ databases">
        <authorList>
            <person name="Corre E."/>
            <person name="Pelletier E."/>
            <person name="Niang G."/>
            <person name="Scheremetjew M."/>
            <person name="Finn R."/>
            <person name="Kale V."/>
            <person name="Holt S."/>
            <person name="Cochrane G."/>
            <person name="Meng A."/>
            <person name="Brown T."/>
            <person name="Cohen L."/>
        </authorList>
    </citation>
    <scope>NUCLEOTIDE SEQUENCE</scope>
    <source>
        <strain evidence="2">CCMP1381</strain>
    </source>
</reference>
<dbReference type="EMBL" id="HBGS01039625">
    <property type="protein sequence ID" value="CAD9448312.1"/>
    <property type="molecule type" value="Transcribed_RNA"/>
</dbReference>
<protein>
    <submittedName>
        <fullName evidence="2">Uncharacterized protein</fullName>
    </submittedName>
</protein>
<sequence length="268" mass="29496">MALVLYTDLPSLRQVLFGSWRKQQHAGKEYPLSELGEHDGYVSSLYFHGGDNNTLVSGSGDSYIKIWDTGSKQMTNKFSHGADVLSVAGTLLDTHLILGGGSDLECTVHDIRTGKGLTKFTGAESDIEHVAFHPLDSNFFIGSSGDGVSRVYDRRKNGSTPIVETSQRDYGIKTAQFSLDGRWIYSATTQERFWVIYDAYTGETVQSVGIDQGGPNDAIESLIVARKLKDRQQESEMVFTGARDASIYGWDTQVSVPIESDNLVYDGE</sequence>
<proteinExistence type="predicted"/>
<gene>
    <name evidence="2" type="ORF">DSPE1174_LOCUS20401</name>
</gene>
<dbReference type="Gene3D" id="2.130.10.10">
    <property type="entry name" value="YVTN repeat-like/Quinoprotein amine dehydrogenase"/>
    <property type="match status" value="1"/>
</dbReference>
<dbReference type="AlphaFoldDB" id="A0A7S2DAH7"/>
<dbReference type="InterPro" id="IPR036322">
    <property type="entry name" value="WD40_repeat_dom_sf"/>
</dbReference>
<organism evidence="2">
    <name type="scientific">Octactis speculum</name>
    <dbReference type="NCBI Taxonomy" id="3111310"/>
    <lineage>
        <taxon>Eukaryota</taxon>
        <taxon>Sar</taxon>
        <taxon>Stramenopiles</taxon>
        <taxon>Ochrophyta</taxon>
        <taxon>Dictyochophyceae</taxon>
        <taxon>Dictyochales</taxon>
        <taxon>Dictyochaceae</taxon>
        <taxon>Octactis</taxon>
    </lineage>
</organism>
<dbReference type="SUPFAM" id="SSF50978">
    <property type="entry name" value="WD40 repeat-like"/>
    <property type="match status" value="1"/>
</dbReference>
<evidence type="ECO:0000313" key="2">
    <source>
        <dbReference type="EMBL" id="CAD9448312.1"/>
    </source>
</evidence>
<keyword evidence="1" id="KW-0853">WD repeat</keyword>
<dbReference type="Pfam" id="PF00400">
    <property type="entry name" value="WD40"/>
    <property type="match status" value="2"/>
</dbReference>
<dbReference type="InterPro" id="IPR001680">
    <property type="entry name" value="WD40_rpt"/>
</dbReference>
<dbReference type="SMART" id="SM00320">
    <property type="entry name" value="WD40"/>
    <property type="match status" value="5"/>
</dbReference>
<dbReference type="PROSITE" id="PS50294">
    <property type="entry name" value="WD_REPEATS_REGION"/>
    <property type="match status" value="1"/>
</dbReference>
<evidence type="ECO:0000256" key="1">
    <source>
        <dbReference type="PROSITE-ProRule" id="PRU00221"/>
    </source>
</evidence>
<dbReference type="GO" id="GO:0007165">
    <property type="term" value="P:signal transduction"/>
    <property type="evidence" value="ECO:0007669"/>
    <property type="project" value="InterPro"/>
</dbReference>
<dbReference type="InterPro" id="IPR015943">
    <property type="entry name" value="WD40/YVTN_repeat-like_dom_sf"/>
</dbReference>
<feature type="repeat" description="WD" evidence="1">
    <location>
        <begin position="35"/>
        <end position="77"/>
    </location>
</feature>
<accession>A0A7S2DAH7</accession>
<dbReference type="InterPro" id="IPR016346">
    <property type="entry name" value="G-protein_beta_1-5"/>
</dbReference>
<name>A0A7S2DAH7_9STRA</name>
<dbReference type="PROSITE" id="PS50082">
    <property type="entry name" value="WD_REPEATS_2"/>
    <property type="match status" value="1"/>
</dbReference>